<dbReference type="SUPFAM" id="SSF63829">
    <property type="entry name" value="Calcium-dependent phosphotriesterase"/>
    <property type="match status" value="1"/>
</dbReference>
<dbReference type="Gene3D" id="2.120.10.30">
    <property type="entry name" value="TolB, C-terminal domain"/>
    <property type="match status" value="1"/>
</dbReference>
<name>A0A239PVD8_9PROT</name>
<dbReference type="RefSeq" id="WP_089412466.1">
    <property type="nucleotide sequence ID" value="NZ_FZQA01000004.1"/>
</dbReference>
<feature type="chain" id="PRO_5012286175" evidence="1">
    <location>
        <begin position="29"/>
        <end position="366"/>
    </location>
</feature>
<dbReference type="EMBL" id="FZQA01000004">
    <property type="protein sequence ID" value="SNT74088.1"/>
    <property type="molecule type" value="Genomic_DNA"/>
</dbReference>
<organism evidence="2 3">
    <name type="scientific">Amphiplicatus metriothermophilus</name>
    <dbReference type="NCBI Taxonomy" id="1519374"/>
    <lineage>
        <taxon>Bacteria</taxon>
        <taxon>Pseudomonadati</taxon>
        <taxon>Pseudomonadota</taxon>
        <taxon>Alphaproteobacteria</taxon>
        <taxon>Parvularculales</taxon>
        <taxon>Parvularculaceae</taxon>
        <taxon>Amphiplicatus</taxon>
    </lineage>
</organism>
<keyword evidence="1" id="KW-0732">Signal</keyword>
<dbReference type="InterPro" id="IPR051288">
    <property type="entry name" value="Serum_paraoxonase/arylesterase"/>
</dbReference>
<evidence type="ECO:0000256" key="1">
    <source>
        <dbReference type="SAM" id="SignalP"/>
    </source>
</evidence>
<evidence type="ECO:0000313" key="3">
    <source>
        <dbReference type="Proteomes" id="UP000198346"/>
    </source>
</evidence>
<gene>
    <name evidence="2" type="ORF">SAMN06297382_1992</name>
</gene>
<protein>
    <submittedName>
        <fullName evidence="2">Uncharacterized protein</fullName>
    </submittedName>
</protein>
<proteinExistence type="predicted"/>
<dbReference type="PANTHER" id="PTHR11799">
    <property type="entry name" value="PARAOXONASE"/>
    <property type="match status" value="1"/>
</dbReference>
<dbReference type="OrthoDB" id="7338318at2"/>
<sequence length="366" mass="38457">MRARKDRRGRPERIFLALAAGLAAAACAGETVGPAAYSFEQCRRVALIDPHSGAAVRGAEDLAFDPVRGRLFVSAYDRRAAERAARKRAFAIPEGGIYVVPLAALDDPSTDRVVAERLIGPGEAAGGVRPHGIAYDADSRELVFINRAYQRINHIWRLQPRIERVGDDGTVFMGVGREAPCSANDVLIGPEGVLTSFDRAACGLQALPEDLFALRRSGLAGADGARLFEGAAFANGLARARDGALVLAATRERAVLALEKDTGGYALAHRLALPGGPDNLTRAADGGIVAAVHPSLIKLALHRKLGLGAAPSRVVKTDAGLESLEILYDDPKGARFSAATVAIEAQGVLIMGSATDAGLMVCRKAD</sequence>
<feature type="signal peptide" evidence="1">
    <location>
        <begin position="1"/>
        <end position="28"/>
    </location>
</feature>
<dbReference type="AlphaFoldDB" id="A0A239PVD8"/>
<dbReference type="Proteomes" id="UP000198346">
    <property type="component" value="Unassembled WGS sequence"/>
</dbReference>
<reference evidence="2 3" key="1">
    <citation type="submission" date="2017-07" db="EMBL/GenBank/DDBJ databases">
        <authorList>
            <person name="Sun Z.S."/>
            <person name="Albrecht U."/>
            <person name="Echele G."/>
            <person name="Lee C.C."/>
        </authorList>
    </citation>
    <scope>NUCLEOTIDE SEQUENCE [LARGE SCALE GENOMIC DNA]</scope>
    <source>
        <strain evidence="2 3">CGMCC 1.12710</strain>
    </source>
</reference>
<keyword evidence="3" id="KW-1185">Reference proteome</keyword>
<accession>A0A239PVD8</accession>
<dbReference type="PROSITE" id="PS51257">
    <property type="entry name" value="PROKAR_LIPOPROTEIN"/>
    <property type="match status" value="1"/>
</dbReference>
<dbReference type="PANTHER" id="PTHR11799:SF12">
    <property type="entry name" value="PARAOXONASE-RELATED"/>
    <property type="match status" value="1"/>
</dbReference>
<evidence type="ECO:0000313" key="2">
    <source>
        <dbReference type="EMBL" id="SNT74088.1"/>
    </source>
</evidence>
<dbReference type="InterPro" id="IPR011042">
    <property type="entry name" value="6-blade_b-propeller_TolB-like"/>
</dbReference>